<dbReference type="Gene3D" id="1.10.860.10">
    <property type="entry name" value="DNAb Helicase, Chain A"/>
    <property type="match status" value="1"/>
</dbReference>
<dbReference type="SUPFAM" id="SSF48024">
    <property type="entry name" value="N-terminal domain of DnaB helicase"/>
    <property type="match status" value="1"/>
</dbReference>
<proteinExistence type="inferred from homology"/>
<evidence type="ECO:0000256" key="5">
    <source>
        <dbReference type="ARBA" id="ARBA00022801"/>
    </source>
</evidence>
<evidence type="ECO:0000313" key="14">
    <source>
        <dbReference type="Proteomes" id="UP000290407"/>
    </source>
</evidence>
<dbReference type="Pfam" id="PF00772">
    <property type="entry name" value="DnaB"/>
    <property type="match status" value="1"/>
</dbReference>
<name>A0A4Q2UJI8_9BACT</name>
<dbReference type="PROSITE" id="PS51199">
    <property type="entry name" value="SF4_HELICASE"/>
    <property type="match status" value="1"/>
</dbReference>
<keyword evidence="7" id="KW-0067">ATP-binding</keyword>
<evidence type="ECO:0000256" key="8">
    <source>
        <dbReference type="ARBA" id="ARBA00023125"/>
    </source>
</evidence>
<reference evidence="13 14" key="1">
    <citation type="submission" date="2019-01" db="EMBL/GenBank/DDBJ databases">
        <title>Spirosoma flava sp. nov., a propanil-degrading bacterium isolated from herbicide-contaminated soil.</title>
        <authorList>
            <person name="Zhang L."/>
            <person name="Jiang J.-D."/>
        </authorList>
    </citation>
    <scope>NUCLEOTIDE SEQUENCE [LARGE SCALE GENOMIC DNA]</scope>
    <source>
        <strain evidence="13 14">TY50</strain>
    </source>
</reference>
<keyword evidence="6" id="KW-0347">Helicase</keyword>
<dbReference type="EMBL" id="SBLB01000003">
    <property type="protein sequence ID" value="RYC69657.1"/>
    <property type="molecule type" value="Genomic_DNA"/>
</dbReference>
<dbReference type="PANTHER" id="PTHR30153:SF2">
    <property type="entry name" value="REPLICATIVE DNA HELICASE"/>
    <property type="match status" value="1"/>
</dbReference>
<dbReference type="GO" id="GO:0006269">
    <property type="term" value="P:DNA replication, synthesis of primer"/>
    <property type="evidence" value="ECO:0007669"/>
    <property type="project" value="UniProtKB-KW"/>
</dbReference>
<evidence type="ECO:0000256" key="1">
    <source>
        <dbReference type="ARBA" id="ARBA00008428"/>
    </source>
</evidence>
<dbReference type="PANTHER" id="PTHR30153">
    <property type="entry name" value="REPLICATIVE DNA HELICASE DNAB"/>
    <property type="match status" value="1"/>
</dbReference>
<accession>A0A4Q2UJI8</accession>
<dbReference type="GO" id="GO:0005829">
    <property type="term" value="C:cytosol"/>
    <property type="evidence" value="ECO:0007669"/>
    <property type="project" value="TreeGrafter"/>
</dbReference>
<dbReference type="GO" id="GO:1990077">
    <property type="term" value="C:primosome complex"/>
    <property type="evidence" value="ECO:0007669"/>
    <property type="project" value="UniProtKB-KW"/>
</dbReference>
<dbReference type="SUPFAM" id="SSF52540">
    <property type="entry name" value="P-loop containing nucleoside triphosphate hydrolases"/>
    <property type="match status" value="1"/>
</dbReference>
<keyword evidence="2" id="KW-0639">Primosome</keyword>
<sequence length="507" mass="56186">MTNYLIDKIPPQDSDSELSLLGSLLDKPARLFDVRAILDEGAVFYKEDHQHLYRILLAIADEGKTIRPITIIQHLRSSGTDALLHRLPPLDQLANRAIGLAHMETAIHLRELYVKRIAISQAAELIRDAYNNESFDAIIQKAKDLTTAVTSGTASRHVRGMSKVIDSTLAHIEAAANSPTGLSGVSSGSDKLNRITGGWQSSDSVGFAGRPGAGKTLVLLNLAKEAAIAGTPTSFFSLEISAEQCTNRLISSICGIPYGALIKGRHKDHSFSAEDWKAIREAGDYLRTLPIYFDESGSTDINDIIYSAYDMQQQFGCGLTVLDYLQKAGDRKVKGSKAYEVVSSVSGKIKDANLKMKSPWLWGSQLSRGIESRDNKRPQLEDLRESGKIEEDATIIVGLYRDDYYKLRRATEDVKKGAMFVPPIFDYEFEMDFLKYRNGEPGVAKLWCDVRTGQFADEPPLIPVKPEERELNPAAHRPKWVQQYPANGALSFPDIARQLAPENDTPF</sequence>
<dbReference type="GO" id="GO:0016787">
    <property type="term" value="F:hydrolase activity"/>
    <property type="evidence" value="ECO:0007669"/>
    <property type="project" value="UniProtKB-KW"/>
</dbReference>
<dbReference type="InterPro" id="IPR007694">
    <property type="entry name" value="DNA_helicase_DnaB-like_C"/>
</dbReference>
<dbReference type="InterPro" id="IPR036185">
    <property type="entry name" value="DNA_heli_DnaB-like_N_sf"/>
</dbReference>
<dbReference type="GO" id="GO:0003677">
    <property type="term" value="F:DNA binding"/>
    <property type="evidence" value="ECO:0007669"/>
    <property type="project" value="UniProtKB-KW"/>
</dbReference>
<comment type="similarity">
    <text evidence="1">Belongs to the helicase family. DnaB subfamily.</text>
</comment>
<comment type="catalytic activity">
    <reaction evidence="11">
        <text>ATP + H2O = ADP + phosphate + H(+)</text>
        <dbReference type="Rhea" id="RHEA:13065"/>
        <dbReference type="ChEBI" id="CHEBI:15377"/>
        <dbReference type="ChEBI" id="CHEBI:15378"/>
        <dbReference type="ChEBI" id="CHEBI:30616"/>
        <dbReference type="ChEBI" id="CHEBI:43474"/>
        <dbReference type="ChEBI" id="CHEBI:456216"/>
        <dbReference type="EC" id="5.6.2.3"/>
    </reaction>
</comment>
<evidence type="ECO:0000259" key="12">
    <source>
        <dbReference type="PROSITE" id="PS51199"/>
    </source>
</evidence>
<gene>
    <name evidence="13" type="ORF">EQG79_13735</name>
</gene>
<dbReference type="Proteomes" id="UP000290407">
    <property type="component" value="Unassembled WGS sequence"/>
</dbReference>
<dbReference type="InterPro" id="IPR027417">
    <property type="entry name" value="P-loop_NTPase"/>
</dbReference>
<keyword evidence="3" id="KW-0235">DNA replication</keyword>
<feature type="domain" description="SF4 helicase" evidence="12">
    <location>
        <begin position="178"/>
        <end position="462"/>
    </location>
</feature>
<evidence type="ECO:0000256" key="6">
    <source>
        <dbReference type="ARBA" id="ARBA00022806"/>
    </source>
</evidence>
<dbReference type="GO" id="GO:0005524">
    <property type="term" value="F:ATP binding"/>
    <property type="evidence" value="ECO:0007669"/>
    <property type="project" value="UniProtKB-KW"/>
</dbReference>
<evidence type="ECO:0000256" key="3">
    <source>
        <dbReference type="ARBA" id="ARBA00022705"/>
    </source>
</evidence>
<evidence type="ECO:0000256" key="2">
    <source>
        <dbReference type="ARBA" id="ARBA00022515"/>
    </source>
</evidence>
<keyword evidence="8" id="KW-0238">DNA-binding</keyword>
<dbReference type="Gene3D" id="3.40.50.300">
    <property type="entry name" value="P-loop containing nucleotide triphosphate hydrolases"/>
    <property type="match status" value="1"/>
</dbReference>
<dbReference type="InterPro" id="IPR016136">
    <property type="entry name" value="DNA_helicase_N/primase_C"/>
</dbReference>
<evidence type="ECO:0000256" key="9">
    <source>
        <dbReference type="ARBA" id="ARBA00023235"/>
    </source>
</evidence>
<dbReference type="InterPro" id="IPR007693">
    <property type="entry name" value="DNA_helicase_DnaB-like_N"/>
</dbReference>
<evidence type="ECO:0000256" key="11">
    <source>
        <dbReference type="ARBA" id="ARBA00048954"/>
    </source>
</evidence>
<evidence type="ECO:0000313" key="13">
    <source>
        <dbReference type="EMBL" id="RYC69657.1"/>
    </source>
</evidence>
<organism evidence="13 14">
    <name type="scientific">Spirosoma sordidisoli</name>
    <dbReference type="NCBI Taxonomy" id="2502893"/>
    <lineage>
        <taxon>Bacteria</taxon>
        <taxon>Pseudomonadati</taxon>
        <taxon>Bacteroidota</taxon>
        <taxon>Cytophagia</taxon>
        <taxon>Cytophagales</taxon>
        <taxon>Cytophagaceae</taxon>
        <taxon>Spirosoma</taxon>
    </lineage>
</organism>
<dbReference type="AlphaFoldDB" id="A0A4Q2UJI8"/>
<protein>
    <recommendedName>
        <fullName evidence="10">DNA 5'-3' helicase</fullName>
        <ecNumber evidence="10">5.6.2.3</ecNumber>
    </recommendedName>
</protein>
<dbReference type="RefSeq" id="WP_129601905.1">
    <property type="nucleotide sequence ID" value="NZ_SBLB01000003.1"/>
</dbReference>
<keyword evidence="14" id="KW-1185">Reference proteome</keyword>
<evidence type="ECO:0000256" key="10">
    <source>
        <dbReference type="ARBA" id="ARBA00044969"/>
    </source>
</evidence>
<dbReference type="EC" id="5.6.2.3" evidence="10"/>
<dbReference type="Pfam" id="PF03796">
    <property type="entry name" value="DnaB_C"/>
    <property type="match status" value="1"/>
</dbReference>
<evidence type="ECO:0000256" key="4">
    <source>
        <dbReference type="ARBA" id="ARBA00022741"/>
    </source>
</evidence>
<keyword evidence="5" id="KW-0378">Hydrolase</keyword>
<keyword evidence="4" id="KW-0547">Nucleotide-binding</keyword>
<evidence type="ECO:0000256" key="7">
    <source>
        <dbReference type="ARBA" id="ARBA00022840"/>
    </source>
</evidence>
<dbReference type="GO" id="GO:0043139">
    <property type="term" value="F:5'-3' DNA helicase activity"/>
    <property type="evidence" value="ECO:0007669"/>
    <property type="project" value="UniProtKB-EC"/>
</dbReference>
<keyword evidence="9" id="KW-0413">Isomerase</keyword>
<comment type="caution">
    <text evidence="13">The sequence shown here is derived from an EMBL/GenBank/DDBJ whole genome shotgun (WGS) entry which is preliminary data.</text>
</comment>